<evidence type="ECO:0000259" key="10">
    <source>
        <dbReference type="Pfam" id="PF23598"/>
    </source>
</evidence>
<keyword evidence="6" id="KW-0067">ATP-binding</keyword>
<dbReference type="Gene3D" id="3.80.10.10">
    <property type="entry name" value="Ribonuclease Inhibitor"/>
    <property type="match status" value="2"/>
</dbReference>
<evidence type="ECO:0000256" key="1">
    <source>
        <dbReference type="ARBA" id="ARBA00008894"/>
    </source>
</evidence>
<evidence type="ECO:0000256" key="7">
    <source>
        <dbReference type="SAM" id="Coils"/>
    </source>
</evidence>
<keyword evidence="3" id="KW-0677">Repeat</keyword>
<evidence type="ECO:0000256" key="3">
    <source>
        <dbReference type="ARBA" id="ARBA00022737"/>
    </source>
</evidence>
<dbReference type="InterPro" id="IPR050905">
    <property type="entry name" value="Plant_NBS-LRR"/>
</dbReference>
<dbReference type="InterPro" id="IPR036388">
    <property type="entry name" value="WH-like_DNA-bd_sf"/>
</dbReference>
<keyword evidence="2" id="KW-0433">Leucine-rich repeat</keyword>
<dbReference type="Gene3D" id="3.40.50.300">
    <property type="entry name" value="P-loop containing nucleotide triphosphate hydrolases"/>
    <property type="match status" value="1"/>
</dbReference>
<dbReference type="InterPro" id="IPR032675">
    <property type="entry name" value="LRR_dom_sf"/>
</dbReference>
<gene>
    <name evidence="11" type="ORF">ILEXP_LOCUS21788</name>
</gene>
<dbReference type="PRINTS" id="PR00364">
    <property type="entry name" value="DISEASERSIST"/>
</dbReference>
<name>A0ABC8S9L3_9AQUA</name>
<evidence type="ECO:0000256" key="4">
    <source>
        <dbReference type="ARBA" id="ARBA00022741"/>
    </source>
</evidence>
<dbReference type="InterPro" id="IPR055414">
    <property type="entry name" value="LRR_R13L4/SHOC2-like"/>
</dbReference>
<comment type="similarity">
    <text evidence="1">Belongs to the disease resistance NB-LRR family.</text>
</comment>
<evidence type="ECO:0000313" key="11">
    <source>
        <dbReference type="EMBL" id="CAK9153520.1"/>
    </source>
</evidence>
<accession>A0ABC8S9L3</accession>
<evidence type="ECO:0000259" key="8">
    <source>
        <dbReference type="Pfam" id="PF00931"/>
    </source>
</evidence>
<keyword evidence="12" id="KW-1185">Reference proteome</keyword>
<dbReference type="InterPro" id="IPR027417">
    <property type="entry name" value="P-loop_NTPase"/>
</dbReference>
<dbReference type="GO" id="GO:0005524">
    <property type="term" value="F:ATP binding"/>
    <property type="evidence" value="ECO:0007669"/>
    <property type="project" value="UniProtKB-KW"/>
</dbReference>
<dbReference type="Pfam" id="PF23559">
    <property type="entry name" value="WHD_DRP"/>
    <property type="match status" value="1"/>
</dbReference>
<dbReference type="FunFam" id="3.40.50.300:FF:001091">
    <property type="entry name" value="Probable disease resistance protein At1g61300"/>
    <property type="match status" value="1"/>
</dbReference>
<dbReference type="Gene3D" id="1.10.10.10">
    <property type="entry name" value="Winged helix-like DNA-binding domain superfamily/Winged helix DNA-binding domain"/>
    <property type="match status" value="1"/>
</dbReference>
<dbReference type="InterPro" id="IPR058922">
    <property type="entry name" value="WHD_DRP"/>
</dbReference>
<dbReference type="FunFam" id="1.10.10.10:FF:000322">
    <property type="entry name" value="Probable disease resistance protein At1g63360"/>
    <property type="match status" value="1"/>
</dbReference>
<evidence type="ECO:0008006" key="13">
    <source>
        <dbReference type="Google" id="ProtNLM"/>
    </source>
</evidence>
<keyword evidence="5" id="KW-0611">Plant defense</keyword>
<comment type="caution">
    <text evidence="11">The sequence shown here is derived from an EMBL/GenBank/DDBJ whole genome shotgun (WGS) entry which is preliminary data.</text>
</comment>
<feature type="domain" description="NB-ARC" evidence="8">
    <location>
        <begin position="151"/>
        <end position="321"/>
    </location>
</feature>
<dbReference type="Gene3D" id="1.10.8.430">
    <property type="entry name" value="Helical domain of apoptotic protease-activating factors"/>
    <property type="match status" value="1"/>
</dbReference>
<feature type="coiled-coil region" evidence="7">
    <location>
        <begin position="32"/>
        <end position="63"/>
    </location>
</feature>
<proteinExistence type="inferred from homology"/>
<dbReference type="Pfam" id="PF23598">
    <property type="entry name" value="LRR_14"/>
    <property type="match status" value="1"/>
</dbReference>
<dbReference type="FunFam" id="1.10.8.430:FF:000003">
    <property type="entry name" value="Probable disease resistance protein At5g66910"/>
    <property type="match status" value="1"/>
</dbReference>
<reference evidence="11 12" key="1">
    <citation type="submission" date="2024-02" db="EMBL/GenBank/DDBJ databases">
        <authorList>
            <person name="Vignale AGUSTIN F."/>
            <person name="Sosa J E."/>
            <person name="Modenutti C."/>
        </authorList>
    </citation>
    <scope>NUCLEOTIDE SEQUENCE [LARGE SCALE GENOMIC DNA]</scope>
</reference>
<dbReference type="Pfam" id="PF00931">
    <property type="entry name" value="NB-ARC"/>
    <property type="match status" value="1"/>
</dbReference>
<evidence type="ECO:0000256" key="2">
    <source>
        <dbReference type="ARBA" id="ARBA00022614"/>
    </source>
</evidence>
<dbReference type="SUPFAM" id="SSF52058">
    <property type="entry name" value="L domain-like"/>
    <property type="match status" value="1"/>
</dbReference>
<keyword evidence="7" id="KW-0175">Coiled coil</keyword>
<organism evidence="11 12">
    <name type="scientific">Ilex paraguariensis</name>
    <name type="common">yerba mate</name>
    <dbReference type="NCBI Taxonomy" id="185542"/>
    <lineage>
        <taxon>Eukaryota</taxon>
        <taxon>Viridiplantae</taxon>
        <taxon>Streptophyta</taxon>
        <taxon>Embryophyta</taxon>
        <taxon>Tracheophyta</taxon>
        <taxon>Spermatophyta</taxon>
        <taxon>Magnoliopsida</taxon>
        <taxon>eudicotyledons</taxon>
        <taxon>Gunneridae</taxon>
        <taxon>Pentapetalae</taxon>
        <taxon>asterids</taxon>
        <taxon>campanulids</taxon>
        <taxon>Aquifoliales</taxon>
        <taxon>Aquifoliaceae</taxon>
        <taxon>Ilex</taxon>
    </lineage>
</organism>
<dbReference type="SUPFAM" id="SSF52540">
    <property type="entry name" value="P-loop containing nucleoside triphosphate hydrolases"/>
    <property type="match status" value="1"/>
</dbReference>
<dbReference type="PANTHER" id="PTHR33463">
    <property type="entry name" value="NB-ARC DOMAIN-CONTAINING PROTEIN-RELATED"/>
    <property type="match status" value="1"/>
</dbReference>
<evidence type="ECO:0000256" key="5">
    <source>
        <dbReference type="ARBA" id="ARBA00022821"/>
    </source>
</evidence>
<dbReference type="Proteomes" id="UP001642360">
    <property type="component" value="Unassembled WGS sequence"/>
</dbReference>
<evidence type="ECO:0000259" key="9">
    <source>
        <dbReference type="Pfam" id="PF23559"/>
    </source>
</evidence>
<dbReference type="InterPro" id="IPR002182">
    <property type="entry name" value="NB-ARC"/>
</dbReference>
<dbReference type="PANTHER" id="PTHR33463:SF220">
    <property type="entry name" value="NB-ARC DOMAIN-CONTAINING PROTEIN"/>
    <property type="match status" value="1"/>
</dbReference>
<evidence type="ECO:0000256" key="6">
    <source>
        <dbReference type="ARBA" id="ARBA00022840"/>
    </source>
</evidence>
<dbReference type="EMBL" id="CAUOFW020002403">
    <property type="protein sequence ID" value="CAK9153520.1"/>
    <property type="molecule type" value="Genomic_DNA"/>
</dbReference>
<protein>
    <recommendedName>
        <fullName evidence="13">Disease resistance protein</fullName>
    </recommendedName>
</protein>
<dbReference type="AlphaFoldDB" id="A0ABC8S9L3"/>
<keyword evidence="4" id="KW-0547">Nucleotide-binding</keyword>
<dbReference type="InterPro" id="IPR042197">
    <property type="entry name" value="Apaf_helical"/>
</dbReference>
<feature type="domain" description="Disease resistance R13L4/SHOC-2-like LRR" evidence="10">
    <location>
        <begin position="551"/>
        <end position="776"/>
    </location>
</feature>
<feature type="domain" description="Disease resistance protein winged helix" evidence="9">
    <location>
        <begin position="407"/>
        <end position="474"/>
    </location>
</feature>
<sequence>MGNFCSVSLSIDNLIPRCFDCTAAQVNSFRRLDDWLANLRTALEELKQLRNDVKTEVDVAERQPMMKRLEQVQGWLLQVESMETEVNKLIANGSQEIDKNCYNRYKLGKKVAKKIKDVAALKSKGDFEVVAKRLPSDIVDIRPSEPTVGTESNFSKIWGHLQEEHVGIIGIYGLGGVGKTTLMTQINNKFASPTNDFDVVIWVTVSSTVDMDKVQDDIGKTIGLHNETWNNKSLDEKAIQIYGVLSKKKFVLLLDDIWESLNLSQVGIPIPNEQNKCKVAFTTRSEEVCGKMDAQKKVKVECLPWEKAWDLFQKKIGDETLKSDPAIPGLAELVAKECGGLPLALITVGRAMAYKQTPQAWKHAIKVLKNYAVRFPGMETKVFCPLHLSYDSLPSDTVKSCFVYCSLYPEDSLILIEDLINKWIGEGFLNEWNDNEDGAENQGYDNIDTLLQACLLEKISSDKVKMHDVIREMALWIGREYEKQTDKFLVRAGGRETKAPEVSKWKEVKRMSLMVNKIERLIGTPICPQLTTLLLNENSLKMISSGFFQYMHALKVLDLSMNRSLVDLPLEIGELTSLEYLNISCTKISRLPVQLQNLVNLKILDMDYTKCDQTSIQVISGLSSLQVLKMIDSVFINNEALVEKLDALKFLYYLSMTMGNAFVFQGLKKCHKLQSCIRYLRLQFFSRCITFNISSLQFLKCLNYLNVSNWDDCEDWVIDWTVEGKEIETSNNPLDSHIKNPPSFHSLRTVIIMGCRRLKNVKWLLYAPNLVYLEIMDCSKMEEVISRDEWMEVAKKGKISNPFAKLESLYIQYLPQLTSIYHSPLPFHCLKYLNVRECPGLKKLPLNSDSAREHRTVIAGSKDWFDKLEWHDEATQNAFLPGSQILQGGLSVQIA</sequence>
<dbReference type="GO" id="GO:0051607">
    <property type="term" value="P:defense response to virus"/>
    <property type="evidence" value="ECO:0007669"/>
    <property type="project" value="UniProtKB-ARBA"/>
</dbReference>
<evidence type="ECO:0000313" key="12">
    <source>
        <dbReference type="Proteomes" id="UP001642360"/>
    </source>
</evidence>